<protein>
    <recommendedName>
        <fullName evidence="3">ATPase AAA-type core domain-containing protein</fullName>
    </recommendedName>
</protein>
<sequence length="138" mass="14939">MISLGSPGLDESNHFIVFQKLPERCIVLLEDIDEAGISKRGGDISSQPSQDAIDGDEDAKTYNTGSAPGRISLSACLNVIDGVAAQGGRVLIMTTNNIDRLDSALLRAGRVDMKAFIGPVDRFMAEDLFFRVLFDPHE</sequence>
<comment type="caution">
    <text evidence="4">The sequence shown here is derived from an EMBL/GenBank/DDBJ whole genome shotgun (WGS) entry which is preliminary data.</text>
</comment>
<dbReference type="InterPro" id="IPR027417">
    <property type="entry name" value="P-loop_NTPase"/>
</dbReference>
<feature type="region of interest" description="Disordered" evidence="2">
    <location>
        <begin position="38"/>
        <end position="61"/>
    </location>
</feature>
<dbReference type="OrthoDB" id="10251412at2759"/>
<keyword evidence="1" id="KW-0547">Nucleotide-binding</keyword>
<dbReference type="Proteomes" id="UP000215289">
    <property type="component" value="Unassembled WGS sequence"/>
</dbReference>
<dbReference type="Gene3D" id="3.40.50.300">
    <property type="entry name" value="P-loop containing nucleotide triphosphate hydrolases"/>
    <property type="match status" value="1"/>
</dbReference>
<feature type="domain" description="ATPase AAA-type core" evidence="3">
    <location>
        <begin position="24"/>
        <end position="118"/>
    </location>
</feature>
<evidence type="ECO:0000259" key="3">
    <source>
        <dbReference type="Pfam" id="PF00004"/>
    </source>
</evidence>
<gene>
    <name evidence="4" type="ORF">CFD26_104354</name>
</gene>
<keyword evidence="1" id="KW-0067">ATP-binding</keyword>
<name>A0A229WYB6_9EURO</name>
<proteinExistence type="inferred from homology"/>
<dbReference type="Pfam" id="PF00004">
    <property type="entry name" value="AAA"/>
    <property type="match status" value="1"/>
</dbReference>
<evidence type="ECO:0000313" key="4">
    <source>
        <dbReference type="EMBL" id="RLL95634.1"/>
    </source>
</evidence>
<accession>A0A229WYB6</accession>
<dbReference type="InterPro" id="IPR003960">
    <property type="entry name" value="ATPase_AAA_CS"/>
</dbReference>
<evidence type="ECO:0000313" key="5">
    <source>
        <dbReference type="Proteomes" id="UP000215289"/>
    </source>
</evidence>
<comment type="similarity">
    <text evidence="1">Belongs to the AAA ATPase family.</text>
</comment>
<organism evidence="4 5">
    <name type="scientific">Aspergillus turcosus</name>
    <dbReference type="NCBI Taxonomy" id="1245748"/>
    <lineage>
        <taxon>Eukaryota</taxon>
        <taxon>Fungi</taxon>
        <taxon>Dikarya</taxon>
        <taxon>Ascomycota</taxon>
        <taxon>Pezizomycotina</taxon>
        <taxon>Eurotiomycetes</taxon>
        <taxon>Eurotiomycetidae</taxon>
        <taxon>Eurotiales</taxon>
        <taxon>Aspergillaceae</taxon>
        <taxon>Aspergillus</taxon>
        <taxon>Aspergillus subgen. Fumigati</taxon>
    </lineage>
</organism>
<dbReference type="InterPro" id="IPR003959">
    <property type="entry name" value="ATPase_AAA_core"/>
</dbReference>
<dbReference type="PANTHER" id="PTHR23070">
    <property type="entry name" value="BCS1 AAA-TYPE ATPASE"/>
    <property type="match status" value="1"/>
</dbReference>
<reference evidence="4 5" key="1">
    <citation type="submission" date="2018-08" db="EMBL/GenBank/DDBJ databases">
        <title>Draft genome sequences of two Aspergillus turcosus clinical strains isolated from bronchoalveolar lavage fluid: one azole-susceptible and the other azole-resistant.</title>
        <authorList>
            <person name="Parent-Michaud M."/>
            <person name="Dufresne P.J."/>
            <person name="Fournier E."/>
            <person name="Martineau C."/>
            <person name="Moreira S."/>
            <person name="Perkins V."/>
            <person name="De Repentigny L."/>
            <person name="Dufresne S.F."/>
        </authorList>
    </citation>
    <scope>NUCLEOTIDE SEQUENCE [LARGE SCALE GENOMIC DNA]</scope>
    <source>
        <strain evidence="4">HMR AF 1038</strain>
    </source>
</reference>
<dbReference type="GO" id="GO:0016887">
    <property type="term" value="F:ATP hydrolysis activity"/>
    <property type="evidence" value="ECO:0007669"/>
    <property type="project" value="InterPro"/>
</dbReference>
<dbReference type="EMBL" id="NIDN02000144">
    <property type="protein sequence ID" value="RLL95634.1"/>
    <property type="molecule type" value="Genomic_DNA"/>
</dbReference>
<evidence type="ECO:0000256" key="2">
    <source>
        <dbReference type="SAM" id="MobiDB-lite"/>
    </source>
</evidence>
<keyword evidence="5" id="KW-1185">Reference proteome</keyword>
<dbReference type="AlphaFoldDB" id="A0A229WYB6"/>
<dbReference type="GO" id="GO:0005524">
    <property type="term" value="F:ATP binding"/>
    <property type="evidence" value="ECO:0007669"/>
    <property type="project" value="UniProtKB-KW"/>
</dbReference>
<dbReference type="InterPro" id="IPR050747">
    <property type="entry name" value="Mitochondrial_chaperone_BCS1"/>
</dbReference>
<dbReference type="SUPFAM" id="SSF52540">
    <property type="entry name" value="P-loop containing nucleoside triphosphate hydrolases"/>
    <property type="match status" value="1"/>
</dbReference>
<dbReference type="PROSITE" id="PS00674">
    <property type="entry name" value="AAA"/>
    <property type="match status" value="1"/>
</dbReference>
<dbReference type="STRING" id="1245748.A0A229WYB6"/>
<evidence type="ECO:0000256" key="1">
    <source>
        <dbReference type="RuleBase" id="RU003651"/>
    </source>
</evidence>